<feature type="region of interest" description="Disordered" evidence="1">
    <location>
        <begin position="284"/>
        <end position="306"/>
    </location>
</feature>
<feature type="compositionally biased region" description="Low complexity" evidence="1">
    <location>
        <begin position="96"/>
        <end position="115"/>
    </location>
</feature>
<dbReference type="GeneID" id="59339113"/>
<dbReference type="RefSeq" id="XP_037153209.1">
    <property type="nucleotide sequence ID" value="XM_037301575.1"/>
</dbReference>
<evidence type="ECO:0000256" key="1">
    <source>
        <dbReference type="SAM" id="MobiDB-lite"/>
    </source>
</evidence>
<sequence length="477" mass="49986">MGGQASNQLTVANALEIAKANQNGQIPPAVTQTLERNIGDIWRRIQTQPSTYVMRKEEFAVFTYYRSRYDNNAVAQQAVARFWNHYKGDAPRVDGARSSSSTPSASGGPSSPRGQAGTGFVPRDFASDEAIARRVCEPAAPDVSESSIIANVCNETLANDSPTCSNQMTVHMQQSAANTCGQYFDLFNGCLMANNNDHTACSDSLLGYQDCNNYTVQAYAYCGCYYTLPASLAECANEQLQPQAQYTAMVSPTNAPVTAISTGSDTVAAVASADQEPTPAVLAVSGKAPYPSSQSTVPTDPRTPSAPTLRITSLPLKWAMPSTDLGNAWTPSAARSTSTEPITVVVTYATTLTAAEYTTTVTLTSTSITTVYTCTDGGDVTLPAPVSAASALIGPAPIVSAPRGPETFAPHSAVEPAQSTGARIAEGRTEQTGDQVTSTFPSVAAPALSTGVGPPEATVGRNGSAVCARCRRRSKIF</sequence>
<evidence type="ECO:0000313" key="2">
    <source>
        <dbReference type="EMBL" id="KAF6224149.1"/>
    </source>
</evidence>
<feature type="region of interest" description="Disordered" evidence="1">
    <location>
        <begin position="91"/>
        <end position="120"/>
    </location>
</feature>
<dbReference type="Proteomes" id="UP000593566">
    <property type="component" value="Unassembled WGS sequence"/>
</dbReference>
<evidence type="ECO:0000313" key="3">
    <source>
        <dbReference type="Proteomes" id="UP000593566"/>
    </source>
</evidence>
<comment type="caution">
    <text evidence="2">The sequence shown here is derived from an EMBL/GenBank/DDBJ whole genome shotgun (WGS) entry which is preliminary data.</text>
</comment>
<accession>A0A8H6FDS6</accession>
<gene>
    <name evidence="2" type="ORF">HO133_010723</name>
</gene>
<keyword evidence="3" id="KW-1185">Reference proteome</keyword>
<organism evidence="2 3">
    <name type="scientific">Letharia lupina</name>
    <dbReference type="NCBI Taxonomy" id="560253"/>
    <lineage>
        <taxon>Eukaryota</taxon>
        <taxon>Fungi</taxon>
        <taxon>Dikarya</taxon>
        <taxon>Ascomycota</taxon>
        <taxon>Pezizomycotina</taxon>
        <taxon>Lecanoromycetes</taxon>
        <taxon>OSLEUM clade</taxon>
        <taxon>Lecanoromycetidae</taxon>
        <taxon>Lecanorales</taxon>
        <taxon>Lecanorineae</taxon>
        <taxon>Parmeliaceae</taxon>
        <taxon>Letharia</taxon>
    </lineage>
</organism>
<dbReference type="AlphaFoldDB" id="A0A8H6FDS6"/>
<dbReference type="EMBL" id="JACCJB010000009">
    <property type="protein sequence ID" value="KAF6224149.1"/>
    <property type="molecule type" value="Genomic_DNA"/>
</dbReference>
<protein>
    <submittedName>
        <fullName evidence="2">Uncharacterized protein</fullName>
    </submittedName>
</protein>
<reference evidence="2 3" key="1">
    <citation type="journal article" date="2020" name="Genomics">
        <title>Complete, high-quality genomes from long-read metagenomic sequencing of two wolf lichen thalli reveals enigmatic genome architecture.</title>
        <authorList>
            <person name="McKenzie S.K."/>
            <person name="Walston R.F."/>
            <person name="Allen J.L."/>
        </authorList>
    </citation>
    <scope>NUCLEOTIDE SEQUENCE [LARGE SCALE GENOMIC DNA]</scope>
    <source>
        <strain evidence="2">WasteWater1</strain>
    </source>
</reference>
<name>A0A8H6FDS6_9LECA</name>
<proteinExistence type="predicted"/>